<sequence>MSLTPNYDPRPLAPQLKIYDYTGTLRYTYEADAIASSPTKDFDLVNLDLKLAQNGDFGSLVFVIDDRNDLFTDLTDRKGADFLRQWEIQLYLGKTAAGLNRWFYGKLFDATIIRDATGLQQLRITCVGWGVVLKERITRIIRNQKKAADGITLDDTDTTTRLDNLIEDIFTDIDHQVDEDIPQLANITRNQICTECLSLKVANVNEQANSYAGFISRLATIANVTWLVDSDRDLIMRDPETHNSEFLFTNDLSGLDAQGWPADKIGYLLGPVSWTDSSADSMYPFIHSFGSFNPTLMAQDGQTPDAADNLDSTWHAIPVIPDKDNLFKIAIRSIKTGTPSIVGEIEIRGDDGTGKPDEKDIRRTISIPKATLQALGTSTPADWLEIPIKPKLDVVPGEKLHIVFKKYGTATDTYSVNYKSGTGTFHDSTDGISWTARTGQSAYRIYSARRLLITLENTVVSKTLGEPREKLFPVRADLEEQTVRQAMLQASELLGKQKRSYDNIMVSPVTDRIPLASYCRLQDKKTGLNVKANIDGIEIKMQANSSSQLGADKILLSLDEFIN</sequence>
<name>A0A976UB33_9CAUD</name>
<accession>A0A976UB33</accession>
<organism evidence="1">
    <name type="scientific">Yangshan Harbor Nitrososphaeria virus</name>
    <dbReference type="NCBI Taxonomy" id="2969597"/>
    <lineage>
        <taxon>Viruses</taxon>
        <taxon>Duplodnaviria</taxon>
        <taxon>Heunggongvirae</taxon>
        <taxon>Uroviricota</taxon>
        <taxon>Caudoviricetes</taxon>
    </lineage>
</organism>
<proteinExistence type="predicted"/>
<protein>
    <submittedName>
        <fullName evidence="1">Baseplate protein</fullName>
    </submittedName>
</protein>
<dbReference type="EMBL" id="ON649703">
    <property type="protein sequence ID" value="UVF62625.1"/>
    <property type="molecule type" value="Genomic_DNA"/>
</dbReference>
<reference evidence="1" key="1">
    <citation type="submission" date="2022-05" db="EMBL/GenBank/DDBJ databases">
        <title>Diverse viruses of marine archaea discovered using metagenomics.</title>
        <authorList>
            <person name="Zhou Y."/>
        </authorList>
    </citation>
    <scope>NUCLEOTIDE SEQUENCE</scope>
    <source>
        <strain evidence="1">YSH_354833</strain>
    </source>
</reference>
<evidence type="ECO:0000313" key="1">
    <source>
        <dbReference type="EMBL" id="UVF62625.1"/>
    </source>
</evidence>